<dbReference type="CDD" id="cd06562">
    <property type="entry name" value="GH20_HexA_HexB-like"/>
    <property type="match status" value="1"/>
</dbReference>
<evidence type="ECO:0000256" key="1">
    <source>
        <dbReference type="ARBA" id="ARBA00001231"/>
    </source>
</evidence>
<accession>A0ABD2PDP8</accession>
<evidence type="ECO:0000256" key="3">
    <source>
        <dbReference type="ARBA" id="ARBA00022729"/>
    </source>
</evidence>
<organism evidence="12 13">
    <name type="scientific">Cryptolaemus montrouzieri</name>
    <dbReference type="NCBI Taxonomy" id="559131"/>
    <lineage>
        <taxon>Eukaryota</taxon>
        <taxon>Metazoa</taxon>
        <taxon>Ecdysozoa</taxon>
        <taxon>Arthropoda</taxon>
        <taxon>Hexapoda</taxon>
        <taxon>Insecta</taxon>
        <taxon>Pterygota</taxon>
        <taxon>Neoptera</taxon>
        <taxon>Endopterygota</taxon>
        <taxon>Coleoptera</taxon>
        <taxon>Polyphaga</taxon>
        <taxon>Cucujiformia</taxon>
        <taxon>Coccinelloidea</taxon>
        <taxon>Coccinellidae</taxon>
        <taxon>Scymninae</taxon>
        <taxon>Scymnini</taxon>
        <taxon>Cryptolaemus</taxon>
    </lineage>
</organism>
<keyword evidence="13" id="KW-1185">Reference proteome</keyword>
<dbReference type="EMBL" id="JABFTP020000185">
    <property type="protein sequence ID" value="KAL3288923.1"/>
    <property type="molecule type" value="Genomic_DNA"/>
</dbReference>
<dbReference type="InterPro" id="IPR029018">
    <property type="entry name" value="Hex-like_dom2"/>
</dbReference>
<dbReference type="InterPro" id="IPR025705">
    <property type="entry name" value="Beta_hexosaminidase_sua/sub"/>
</dbReference>
<evidence type="ECO:0000313" key="12">
    <source>
        <dbReference type="EMBL" id="KAL3288923.1"/>
    </source>
</evidence>
<keyword evidence="4 7" id="KW-0378">Hydrolase</keyword>
<dbReference type="Pfam" id="PF14845">
    <property type="entry name" value="Glycohydro_20b2"/>
    <property type="match status" value="1"/>
</dbReference>
<feature type="active site" description="Proton donor" evidence="8">
    <location>
        <position position="367"/>
    </location>
</feature>
<dbReference type="Gene3D" id="3.20.20.80">
    <property type="entry name" value="Glycosidases"/>
    <property type="match status" value="1"/>
</dbReference>
<proteinExistence type="inferred from homology"/>
<feature type="domain" description="Beta-hexosaminidase eukaryotic type N-terminal" evidence="11">
    <location>
        <begin position="126"/>
        <end position="185"/>
    </location>
</feature>
<comment type="similarity">
    <text evidence="2 7">Belongs to the glycosyl hydrolase 20 family.</text>
</comment>
<dbReference type="PANTHER" id="PTHR22600:SF26">
    <property type="entry name" value="BETA-N-ACETYLHEXOSAMINIDASE"/>
    <property type="match status" value="1"/>
</dbReference>
<keyword evidence="6 7" id="KW-0326">Glycosidase</keyword>
<feature type="chain" id="PRO_5044872459" description="Beta-hexosaminidase" evidence="9">
    <location>
        <begin position="26"/>
        <end position="596"/>
    </location>
</feature>
<dbReference type="PIRSF" id="PIRSF001093">
    <property type="entry name" value="B-hxosamndse_ab_euk"/>
    <property type="match status" value="1"/>
</dbReference>
<dbReference type="GO" id="GO:0004563">
    <property type="term" value="F:beta-N-acetylhexosaminidase activity"/>
    <property type="evidence" value="ECO:0007669"/>
    <property type="project" value="UniProtKB-EC"/>
</dbReference>
<dbReference type="GO" id="GO:1901135">
    <property type="term" value="P:carbohydrate derivative metabolic process"/>
    <property type="evidence" value="ECO:0007669"/>
    <property type="project" value="UniProtKB-ARBA"/>
</dbReference>
<dbReference type="Proteomes" id="UP001516400">
    <property type="component" value="Unassembled WGS sequence"/>
</dbReference>
<evidence type="ECO:0000256" key="7">
    <source>
        <dbReference type="PIRNR" id="PIRNR001093"/>
    </source>
</evidence>
<name>A0ABD2PDP8_9CUCU</name>
<evidence type="ECO:0000259" key="11">
    <source>
        <dbReference type="Pfam" id="PF14845"/>
    </source>
</evidence>
<evidence type="ECO:0000256" key="8">
    <source>
        <dbReference type="PIRSR" id="PIRSR001093-1"/>
    </source>
</evidence>
<gene>
    <name evidence="12" type="ORF">HHI36_003368</name>
</gene>
<dbReference type="Pfam" id="PF00728">
    <property type="entry name" value="Glyco_hydro_20"/>
    <property type="match status" value="1"/>
</dbReference>
<evidence type="ECO:0000256" key="2">
    <source>
        <dbReference type="ARBA" id="ARBA00006285"/>
    </source>
</evidence>
<dbReference type="InterPro" id="IPR017853">
    <property type="entry name" value="GH"/>
</dbReference>
<sequence>MLKHKDMKKLFLLVVSIICVQEISSLSSPWSWECINEACVKKETQPGQEEKAISLEACQIFCSEESGLWPKPNGVINVSKILVPVDPSLIEINTRRLGSLTSEAAKLFKEELIRRAPTARDVGDKGKPLSINIFHTEPDTDKLTLETDESYNLVTGIDDKGKLQVNITAPNFFGSRHALETLGQLIIYDDLRNQLKTPIFLNITDKPAFPYRGILLDTARNYISVDAIKKTINGMAASKLNTFHWHITDSHSFPYVSKSRPQLSQYGAYSPRKVYSQKDIEDIVDFAKVRGVRVMPEFDAPAHVGEGWQKTGYVVCLNAQPWGTYCVEPPCGQFDVTKDGLYDALEDIYGDMVEQFDPDIFHMGGDEVHFTCWNQTKSIIAWMAQKGWGREEEDFAKLWGYFQDTAADRLFKKVGKNIPVIMWTSTLTKKEHVTKYLPKDKYIIQIWTLGNDPQISELLEEGYKLILSNYDALYLDCGFAGWVTDGNNWCSPYIGWQKVYDNKPKSIAGSRINQILGSEAALWSEQVDSTSVDSRLWPRAAAMAETLWSDPSNTWREAETRFLIHRERLVRRGLDADALEPEWCLQNENECPIKKV</sequence>
<dbReference type="PANTHER" id="PTHR22600">
    <property type="entry name" value="BETA-HEXOSAMINIDASE"/>
    <property type="match status" value="1"/>
</dbReference>
<evidence type="ECO:0000259" key="10">
    <source>
        <dbReference type="Pfam" id="PF00728"/>
    </source>
</evidence>
<keyword evidence="3 9" id="KW-0732">Signal</keyword>
<keyword evidence="5" id="KW-0325">Glycoprotein</keyword>
<dbReference type="EC" id="3.2.1.52" evidence="7"/>
<evidence type="ECO:0000256" key="4">
    <source>
        <dbReference type="ARBA" id="ARBA00022801"/>
    </source>
</evidence>
<comment type="caution">
    <text evidence="12">The sequence shown here is derived from an EMBL/GenBank/DDBJ whole genome shotgun (WGS) entry which is preliminary data.</text>
</comment>
<feature type="signal peptide" evidence="9">
    <location>
        <begin position="1"/>
        <end position="25"/>
    </location>
</feature>
<dbReference type="Gene3D" id="3.30.379.10">
    <property type="entry name" value="Chitobiase/beta-hexosaminidase domain 2-like"/>
    <property type="match status" value="1"/>
</dbReference>
<protein>
    <recommendedName>
        <fullName evidence="7">Beta-hexosaminidase</fullName>
        <ecNumber evidence="7">3.2.1.52</ecNumber>
    </recommendedName>
</protein>
<feature type="domain" description="Glycoside hydrolase family 20 catalytic" evidence="10">
    <location>
        <begin position="209"/>
        <end position="550"/>
    </location>
</feature>
<comment type="catalytic activity">
    <reaction evidence="1 7">
        <text>Hydrolysis of terminal non-reducing N-acetyl-D-hexosamine residues in N-acetyl-beta-D-hexosaminides.</text>
        <dbReference type="EC" id="3.2.1.52"/>
    </reaction>
</comment>
<dbReference type="PRINTS" id="PR00738">
    <property type="entry name" value="GLHYDRLASE20"/>
</dbReference>
<evidence type="ECO:0000313" key="13">
    <source>
        <dbReference type="Proteomes" id="UP001516400"/>
    </source>
</evidence>
<dbReference type="InterPro" id="IPR029019">
    <property type="entry name" value="HEX_eukaryotic_N"/>
</dbReference>
<dbReference type="FunFam" id="3.20.20.80:FF:000063">
    <property type="entry name" value="Beta-hexosaminidase"/>
    <property type="match status" value="1"/>
</dbReference>
<dbReference type="SUPFAM" id="SSF51445">
    <property type="entry name" value="(Trans)glycosidases"/>
    <property type="match status" value="1"/>
</dbReference>
<dbReference type="InterPro" id="IPR015883">
    <property type="entry name" value="Glyco_hydro_20_cat"/>
</dbReference>
<evidence type="ECO:0000256" key="5">
    <source>
        <dbReference type="ARBA" id="ARBA00023180"/>
    </source>
</evidence>
<evidence type="ECO:0000256" key="6">
    <source>
        <dbReference type="ARBA" id="ARBA00023295"/>
    </source>
</evidence>
<dbReference type="AlphaFoldDB" id="A0ABD2PDP8"/>
<reference evidence="12 13" key="1">
    <citation type="journal article" date="2021" name="BMC Biol.">
        <title>Horizontally acquired antibacterial genes associated with adaptive radiation of ladybird beetles.</title>
        <authorList>
            <person name="Li H.S."/>
            <person name="Tang X.F."/>
            <person name="Huang Y.H."/>
            <person name="Xu Z.Y."/>
            <person name="Chen M.L."/>
            <person name="Du X.Y."/>
            <person name="Qiu B.Y."/>
            <person name="Chen P.T."/>
            <person name="Zhang W."/>
            <person name="Slipinski A."/>
            <person name="Escalona H.E."/>
            <person name="Waterhouse R.M."/>
            <person name="Zwick A."/>
            <person name="Pang H."/>
        </authorList>
    </citation>
    <scope>NUCLEOTIDE SEQUENCE [LARGE SCALE GENOMIC DNA]</scope>
    <source>
        <strain evidence="12">SYSU2018</strain>
    </source>
</reference>
<dbReference type="SUPFAM" id="SSF55545">
    <property type="entry name" value="beta-N-acetylhexosaminidase-like domain"/>
    <property type="match status" value="1"/>
</dbReference>
<evidence type="ECO:0000256" key="9">
    <source>
        <dbReference type="SAM" id="SignalP"/>
    </source>
</evidence>